<keyword evidence="4" id="KW-0488">Methylation</keyword>
<dbReference type="EMBL" id="LNYV01000011">
    <property type="protein sequence ID" value="KTD58935.1"/>
    <property type="molecule type" value="Genomic_DNA"/>
</dbReference>
<evidence type="ECO:0000256" key="3">
    <source>
        <dbReference type="ARBA" id="ARBA00022475"/>
    </source>
</evidence>
<feature type="domain" description="General secretion pathway GspH" evidence="12">
    <location>
        <begin position="60"/>
        <end position="166"/>
    </location>
</feature>
<comment type="caution">
    <text evidence="13">The sequence shown here is derived from an EMBL/GenBank/DDBJ whole genome shotgun (WGS) entry which is preliminary data.</text>
</comment>
<comment type="similarity">
    <text evidence="9">Belongs to the GSP H family.</text>
</comment>
<dbReference type="Proteomes" id="UP000054621">
    <property type="component" value="Unassembled WGS sequence"/>
</dbReference>
<evidence type="ECO:0000256" key="6">
    <source>
        <dbReference type="ARBA" id="ARBA00022692"/>
    </source>
</evidence>
<keyword evidence="8 11" id="KW-0472">Membrane</keyword>
<evidence type="ECO:0000256" key="8">
    <source>
        <dbReference type="ARBA" id="ARBA00023136"/>
    </source>
</evidence>
<dbReference type="NCBIfam" id="TIGR02532">
    <property type="entry name" value="IV_pilin_GFxxxE"/>
    <property type="match status" value="1"/>
</dbReference>
<dbReference type="GO" id="GO:0005886">
    <property type="term" value="C:plasma membrane"/>
    <property type="evidence" value="ECO:0007669"/>
    <property type="project" value="UniProtKB-SubCell"/>
</dbReference>
<dbReference type="eggNOG" id="COG4970">
    <property type="taxonomic scope" value="Bacteria"/>
</dbReference>
<name>A0A0W0YQ07_9GAMM</name>
<evidence type="ECO:0000256" key="11">
    <source>
        <dbReference type="SAM" id="Phobius"/>
    </source>
</evidence>
<keyword evidence="3" id="KW-1003">Cell membrane</keyword>
<accession>A0A0W0YQ07</accession>
<dbReference type="GO" id="GO:0015628">
    <property type="term" value="P:protein secretion by the type II secretion system"/>
    <property type="evidence" value="ECO:0007669"/>
    <property type="project" value="InterPro"/>
</dbReference>
<evidence type="ECO:0000256" key="2">
    <source>
        <dbReference type="ARBA" id="ARBA00021549"/>
    </source>
</evidence>
<dbReference type="InterPro" id="IPR022346">
    <property type="entry name" value="T2SS_GspH"/>
</dbReference>
<dbReference type="InterPro" id="IPR012902">
    <property type="entry name" value="N_methyl_site"/>
</dbReference>
<comment type="subcellular location">
    <subcellularLocation>
        <location evidence="1">Cell inner membrane</location>
        <topology evidence="1">Single-pass membrane protein</topology>
    </subcellularLocation>
</comment>
<dbReference type="SUPFAM" id="SSF54523">
    <property type="entry name" value="Pili subunits"/>
    <property type="match status" value="1"/>
</dbReference>
<evidence type="ECO:0000313" key="13">
    <source>
        <dbReference type="EMBL" id="KTD58935.1"/>
    </source>
</evidence>
<dbReference type="AlphaFoldDB" id="A0A0W0YQ07"/>
<dbReference type="GO" id="GO:0015627">
    <property type="term" value="C:type II protein secretion system complex"/>
    <property type="evidence" value="ECO:0007669"/>
    <property type="project" value="InterPro"/>
</dbReference>
<feature type="transmembrane region" description="Helical" evidence="11">
    <location>
        <begin position="21"/>
        <end position="44"/>
    </location>
</feature>
<dbReference type="PATRIC" id="fig|28087.4.peg.783"/>
<dbReference type="Pfam" id="PF07963">
    <property type="entry name" value="N_methyl"/>
    <property type="match status" value="1"/>
</dbReference>
<keyword evidence="5" id="KW-0997">Cell inner membrane</keyword>
<evidence type="ECO:0000256" key="9">
    <source>
        <dbReference type="ARBA" id="ARBA00025772"/>
    </source>
</evidence>
<proteinExistence type="inferred from homology"/>
<evidence type="ECO:0000256" key="5">
    <source>
        <dbReference type="ARBA" id="ARBA00022519"/>
    </source>
</evidence>
<dbReference type="InterPro" id="IPR045584">
    <property type="entry name" value="Pilin-like"/>
</dbReference>
<evidence type="ECO:0000259" key="12">
    <source>
        <dbReference type="Pfam" id="PF12019"/>
    </source>
</evidence>
<evidence type="ECO:0000256" key="7">
    <source>
        <dbReference type="ARBA" id="ARBA00022989"/>
    </source>
</evidence>
<evidence type="ECO:0000256" key="1">
    <source>
        <dbReference type="ARBA" id="ARBA00004377"/>
    </source>
</evidence>
<reference evidence="13 14" key="1">
    <citation type="submission" date="2015-11" db="EMBL/GenBank/DDBJ databases">
        <title>Genomic analysis of 38 Legionella species identifies large and diverse effector repertoires.</title>
        <authorList>
            <person name="Burstein D."/>
            <person name="Amaro F."/>
            <person name="Zusman T."/>
            <person name="Lifshitz Z."/>
            <person name="Cohen O."/>
            <person name="Gilbert J.A."/>
            <person name="Pupko T."/>
            <person name="Shuman H.A."/>
            <person name="Segal G."/>
        </authorList>
    </citation>
    <scope>NUCLEOTIDE SEQUENCE [LARGE SCALE GENOMIC DNA]</scope>
    <source>
        <strain evidence="13 14">Mt.St.Helens-4</strain>
    </source>
</reference>
<dbReference type="Gene3D" id="3.55.40.10">
    <property type="entry name" value="minor pseudopilin epsh domain"/>
    <property type="match status" value="1"/>
</dbReference>
<sequence length="187" mass="19895">MDLVQIRDRTLKLRITTKQGFTLIELLITLLVLCILLVIAVPALSTLLMNNRLTAKTDIFVNSLNYARNTALGQSINVVVCPFGVAQSTTCGGNWSNGWIVVTQPSVGTSSLLQSQQLFSADPVLSSNVTGVVFDPHGLTTTSGNFKFCDSRGGAFARSVEVLATGFVQSSATPGQAVWDNSALTCP</sequence>
<dbReference type="Pfam" id="PF12019">
    <property type="entry name" value="GspH"/>
    <property type="match status" value="1"/>
</dbReference>
<gene>
    <name evidence="13" type="ORF">Lsai_0735</name>
</gene>
<keyword evidence="6 11" id="KW-0812">Transmembrane</keyword>
<dbReference type="STRING" id="28087.Lsai_0735"/>
<protein>
    <recommendedName>
        <fullName evidence="2">Type II secretion system protein H</fullName>
    </recommendedName>
    <alternativeName>
        <fullName evidence="10">General secretion pathway protein H</fullName>
    </alternativeName>
</protein>
<evidence type="ECO:0000256" key="10">
    <source>
        <dbReference type="ARBA" id="ARBA00030775"/>
    </source>
</evidence>
<organism evidence="13 14">
    <name type="scientific">Legionella sainthelensi</name>
    <dbReference type="NCBI Taxonomy" id="28087"/>
    <lineage>
        <taxon>Bacteria</taxon>
        <taxon>Pseudomonadati</taxon>
        <taxon>Pseudomonadota</taxon>
        <taxon>Gammaproteobacteria</taxon>
        <taxon>Legionellales</taxon>
        <taxon>Legionellaceae</taxon>
        <taxon>Legionella</taxon>
    </lineage>
</organism>
<keyword evidence="7 11" id="KW-1133">Transmembrane helix</keyword>
<evidence type="ECO:0000256" key="4">
    <source>
        <dbReference type="ARBA" id="ARBA00022481"/>
    </source>
</evidence>
<evidence type="ECO:0000313" key="14">
    <source>
        <dbReference type="Proteomes" id="UP000054621"/>
    </source>
</evidence>